<name>A0A1I7ZLN6_9BILA</name>
<reference evidence="2" key="1">
    <citation type="submission" date="2016-11" db="UniProtKB">
        <authorList>
            <consortium name="WormBaseParasite"/>
        </authorList>
    </citation>
    <scope>IDENTIFICATION</scope>
</reference>
<dbReference type="WBParaSite" id="L893_g27686.t1">
    <property type="protein sequence ID" value="L893_g27686.t1"/>
    <property type="gene ID" value="L893_g27686"/>
</dbReference>
<evidence type="ECO:0000313" key="1">
    <source>
        <dbReference type="Proteomes" id="UP000095287"/>
    </source>
</evidence>
<proteinExistence type="predicted"/>
<dbReference type="Proteomes" id="UP000095287">
    <property type="component" value="Unplaced"/>
</dbReference>
<organism evidence="1 2">
    <name type="scientific">Steinernema glaseri</name>
    <dbReference type="NCBI Taxonomy" id="37863"/>
    <lineage>
        <taxon>Eukaryota</taxon>
        <taxon>Metazoa</taxon>
        <taxon>Ecdysozoa</taxon>
        <taxon>Nematoda</taxon>
        <taxon>Chromadorea</taxon>
        <taxon>Rhabditida</taxon>
        <taxon>Tylenchina</taxon>
        <taxon>Panagrolaimomorpha</taxon>
        <taxon>Strongyloidoidea</taxon>
        <taxon>Steinernematidae</taxon>
        <taxon>Steinernema</taxon>
    </lineage>
</organism>
<dbReference type="AlphaFoldDB" id="A0A1I7ZLN6"/>
<protein>
    <submittedName>
        <fullName evidence="2">DUF3707 domain-containing protein</fullName>
    </submittedName>
</protein>
<evidence type="ECO:0000313" key="2">
    <source>
        <dbReference type="WBParaSite" id="L893_g27686.t1"/>
    </source>
</evidence>
<accession>A0A1I7ZLN6</accession>
<keyword evidence="1" id="KW-1185">Reference proteome</keyword>
<sequence>MSLHCAPEPRQLTVETRSYADESIYLLSPSPSVTPDAFLFSTSSSDTSCGGRCLTRLYTFSNDETFFFTTYDLSPAPGYRNLTANYTLYCVPTKGDCNAWVPFWRSTFFEEDGPHYAYSFGFHSVWAAFRDPLPLCFVWSPYARPRSSSCSATRPSNASLDRLQVFDNGFQGTFRDHLYTTLPPPLDYRFQLNFSTGFVVVDENSTDCECLVPLVQVFAESDYFPPNRDHKLVNPRTTDISLPYAPTGEIVFCASQYGACGATVPMRPFFNLLSMDTVYMFSNSPSTVPTRIPAVPSVLCYIWT</sequence>